<accession>A0A1M6J448</accession>
<name>A0A1M6J448_9BACT</name>
<dbReference type="OrthoDB" id="9810361at2"/>
<organism evidence="1 2">
    <name type="scientific">Desulfatibacillum alkenivorans DSM 16219</name>
    <dbReference type="NCBI Taxonomy" id="1121393"/>
    <lineage>
        <taxon>Bacteria</taxon>
        <taxon>Pseudomonadati</taxon>
        <taxon>Thermodesulfobacteriota</taxon>
        <taxon>Desulfobacteria</taxon>
        <taxon>Desulfobacterales</taxon>
        <taxon>Desulfatibacillaceae</taxon>
        <taxon>Desulfatibacillum</taxon>
    </lineage>
</organism>
<protein>
    <submittedName>
        <fullName evidence="1">Uncharacterized protein</fullName>
    </submittedName>
</protein>
<proteinExistence type="predicted"/>
<reference evidence="2" key="1">
    <citation type="submission" date="2016-11" db="EMBL/GenBank/DDBJ databases">
        <authorList>
            <person name="Varghese N."/>
            <person name="Submissions S."/>
        </authorList>
    </citation>
    <scope>NUCLEOTIDE SEQUENCE [LARGE SCALE GENOMIC DNA]</scope>
    <source>
        <strain evidence="2">DSM 16219</strain>
    </source>
</reference>
<sequence>MPQPDATPLAPLGPEDVFVFACRPEVPCFNQCCRDLNQFLTPYDIMRLKNHFGLHSSDFLEQYTTGHTGPQTGLPVVTLKVSGANNFICPFVSPQGCTVYEDRPGSCRTYPLVRLASRDRNTGLKTERYFVLQESHCQGFASGKEWTAGDWVRNQGLEPFNRFNDLFMELIGLKAAAGPGPLDLKGQQVFRLACYDLDRFRERLEQGTLASCEDIGDEIISKVQADETQLLHLAVHWAAHALFNAPLELDFEG</sequence>
<dbReference type="PANTHER" id="PTHR35866">
    <property type="entry name" value="PUTATIVE-RELATED"/>
    <property type="match status" value="1"/>
</dbReference>
<evidence type="ECO:0000313" key="1">
    <source>
        <dbReference type="EMBL" id="SHJ41476.1"/>
    </source>
</evidence>
<dbReference type="PANTHER" id="PTHR35866:SF1">
    <property type="entry name" value="YKGJ FAMILY CYSTEINE CLUSTER PROTEIN"/>
    <property type="match status" value="1"/>
</dbReference>
<evidence type="ECO:0000313" key="2">
    <source>
        <dbReference type="Proteomes" id="UP000183994"/>
    </source>
</evidence>
<gene>
    <name evidence="1" type="ORF">SAMN02745216_01618</name>
</gene>
<dbReference type="EMBL" id="FQZU01000007">
    <property type="protein sequence ID" value="SHJ41476.1"/>
    <property type="molecule type" value="Genomic_DNA"/>
</dbReference>
<dbReference type="AlphaFoldDB" id="A0A1M6J448"/>
<dbReference type="Proteomes" id="UP000183994">
    <property type="component" value="Unassembled WGS sequence"/>
</dbReference>
<dbReference type="InterPro" id="IPR005358">
    <property type="entry name" value="Puta_zinc/iron-chelating_dom"/>
</dbReference>
<dbReference type="Pfam" id="PF03692">
    <property type="entry name" value="CxxCxxCC"/>
    <property type="match status" value="1"/>
</dbReference>
<dbReference type="RefSeq" id="WP_073474770.1">
    <property type="nucleotide sequence ID" value="NZ_FQZU01000007.1"/>
</dbReference>
<keyword evidence="2" id="KW-1185">Reference proteome</keyword>
<dbReference type="STRING" id="1121393.SAMN02745216_01618"/>